<dbReference type="RefSeq" id="WP_213243966.1">
    <property type="nucleotide sequence ID" value="NZ_CP045806.1"/>
</dbReference>
<sequence>MTNLAYRTVTTTFRTKWGTILDGTGVAHITTPVPLIDHNTINPQHDRSAPVPPGRVIRVAGDHQMRRPRNEELSAT</sequence>
<evidence type="ECO:0000313" key="1">
    <source>
        <dbReference type="EMBL" id="QHN35794.1"/>
    </source>
</evidence>
<dbReference type="EMBL" id="CP045809">
    <property type="protein sequence ID" value="QHN35794.1"/>
    <property type="molecule type" value="Genomic_DNA"/>
</dbReference>
<dbReference type="Proteomes" id="UP001059836">
    <property type="component" value="Chromosome"/>
</dbReference>
<keyword evidence="2" id="KW-1185">Reference proteome</keyword>
<organism evidence="1 2">
    <name type="scientific">Gordonia pseudamarae</name>
    <dbReference type="NCBI Taxonomy" id="2831662"/>
    <lineage>
        <taxon>Bacteria</taxon>
        <taxon>Bacillati</taxon>
        <taxon>Actinomycetota</taxon>
        <taxon>Actinomycetes</taxon>
        <taxon>Mycobacteriales</taxon>
        <taxon>Gordoniaceae</taxon>
        <taxon>Gordonia</taxon>
    </lineage>
</organism>
<reference evidence="1" key="1">
    <citation type="journal article" date="2021" name="Nat. Microbiol.">
        <title>Cocultivation of an ultrasmall environmental parasitic bacterium with lytic ability against bacteria associated with wastewater foams.</title>
        <authorList>
            <person name="Batinovic S."/>
            <person name="Rose J.J.A."/>
            <person name="Ratcliffe J."/>
            <person name="Seviour R.J."/>
            <person name="Petrovski S."/>
        </authorList>
    </citation>
    <scope>NUCLEOTIDE SEQUENCE</scope>
    <source>
        <strain evidence="1">CON9</strain>
    </source>
</reference>
<accession>A0ABX6IIT0</accession>
<evidence type="ECO:0000313" key="2">
    <source>
        <dbReference type="Proteomes" id="UP001059836"/>
    </source>
</evidence>
<proteinExistence type="predicted"/>
<gene>
    <name evidence="1" type="ORF">GII31_13845</name>
</gene>
<protein>
    <submittedName>
        <fullName evidence="1">Uncharacterized protein</fullName>
    </submittedName>
</protein>
<name>A0ABX6IIT0_9ACTN</name>